<evidence type="ECO:0008006" key="4">
    <source>
        <dbReference type="Google" id="ProtNLM"/>
    </source>
</evidence>
<evidence type="ECO:0000313" key="2">
    <source>
        <dbReference type="EMBL" id="QEZ70789.1"/>
    </source>
</evidence>
<dbReference type="EMBL" id="CP032455">
    <property type="protein sequence ID" value="QEZ70789.1"/>
    <property type="molecule type" value="Genomic_DNA"/>
</dbReference>
<gene>
    <name evidence="2" type="ORF">D4A35_17785</name>
</gene>
<keyword evidence="1" id="KW-0472">Membrane</keyword>
<sequence length="129" mass="14911">MRGFILTMVMIFIAFYLTVTQMFISMESFKRDSIIHTMIESAKIASVVNLDDSARVEENYVDITDVSFEEGFEKLFHKNLNIKVGIKDISYKYLRDQNGKIKAVKVKVTDSHNAEYQTVLKENTTDIKD</sequence>
<feature type="transmembrane region" description="Helical" evidence="1">
    <location>
        <begin position="6"/>
        <end position="24"/>
    </location>
</feature>
<reference evidence="2 3" key="1">
    <citation type="submission" date="2018-09" db="EMBL/GenBank/DDBJ databases">
        <title>A clostridial neurotoxin that targets Anopheles mosquitoes.</title>
        <authorList>
            <person name="Contreras E."/>
            <person name="Masuyer G."/>
            <person name="Qureshi N."/>
            <person name="Chawla S."/>
            <person name="Lim H.L."/>
            <person name="Chen J."/>
            <person name="Stenmark P."/>
            <person name="Gill S."/>
        </authorList>
    </citation>
    <scope>NUCLEOTIDE SEQUENCE [LARGE SCALE GENOMIC DNA]</scope>
    <source>
        <strain evidence="2 3">Cbm</strain>
        <plasmid evidence="3">ppbmmp</plasmid>
    </source>
</reference>
<keyword evidence="1" id="KW-1133">Transmembrane helix</keyword>
<dbReference type="Proteomes" id="UP000326961">
    <property type="component" value="Plasmid pPbmMP"/>
</dbReference>
<evidence type="ECO:0000256" key="1">
    <source>
        <dbReference type="SAM" id="Phobius"/>
    </source>
</evidence>
<dbReference type="AlphaFoldDB" id="A0A5P3XK82"/>
<keyword evidence="2" id="KW-0614">Plasmid</keyword>
<keyword evidence="1" id="KW-0812">Transmembrane</keyword>
<evidence type="ECO:0000313" key="3">
    <source>
        <dbReference type="Proteomes" id="UP000326961"/>
    </source>
</evidence>
<proteinExistence type="predicted"/>
<organism evidence="2 3">
    <name type="scientific">Paraclostridium bifermentans</name>
    <name type="common">Clostridium bifermentans</name>
    <dbReference type="NCBI Taxonomy" id="1490"/>
    <lineage>
        <taxon>Bacteria</taxon>
        <taxon>Bacillati</taxon>
        <taxon>Bacillota</taxon>
        <taxon>Clostridia</taxon>
        <taxon>Peptostreptococcales</taxon>
        <taxon>Peptostreptococcaceae</taxon>
        <taxon>Paraclostridium</taxon>
    </lineage>
</organism>
<protein>
    <recommendedName>
        <fullName evidence="4">DUF4845 domain-containing protein</fullName>
    </recommendedName>
</protein>
<geneLocation type="plasmid" evidence="3">
    <name>ppbmmp</name>
</geneLocation>
<name>A0A5P3XK82_PARBF</name>
<accession>A0A5P3XK82</accession>
<dbReference type="RefSeq" id="WP_021430683.1">
    <property type="nucleotide sequence ID" value="NZ_CM017269.1"/>
</dbReference>